<accession>A0A934R9T0</accession>
<evidence type="ECO:0000256" key="1">
    <source>
        <dbReference type="SAM" id="SignalP"/>
    </source>
</evidence>
<feature type="chain" id="PRO_5037481448" description="PEP-CTERM protein-sorting domain-containing protein" evidence="1">
    <location>
        <begin position="24"/>
        <end position="268"/>
    </location>
</feature>
<protein>
    <recommendedName>
        <fullName evidence="4">PEP-CTERM protein-sorting domain-containing protein</fullName>
    </recommendedName>
</protein>
<evidence type="ECO:0000313" key="2">
    <source>
        <dbReference type="EMBL" id="MBK1817654.1"/>
    </source>
</evidence>
<evidence type="ECO:0008006" key="4">
    <source>
        <dbReference type="Google" id="ProtNLM"/>
    </source>
</evidence>
<proteinExistence type="predicted"/>
<feature type="signal peptide" evidence="1">
    <location>
        <begin position="1"/>
        <end position="23"/>
    </location>
</feature>
<dbReference type="AlphaFoldDB" id="A0A934R9T0"/>
<name>A0A934R9T0_9BACT</name>
<keyword evidence="1" id="KW-0732">Signal</keyword>
<comment type="caution">
    <text evidence="2">The sequence shown here is derived from an EMBL/GenBank/DDBJ whole genome shotgun (WGS) entry which is preliminary data.</text>
</comment>
<dbReference type="Proteomes" id="UP000600139">
    <property type="component" value="Unassembled WGS sequence"/>
</dbReference>
<gene>
    <name evidence="2" type="ORF">JIN84_18690</name>
</gene>
<keyword evidence="3" id="KW-1185">Reference proteome</keyword>
<organism evidence="2 3">
    <name type="scientific">Luteolibacter yonseiensis</name>
    <dbReference type="NCBI Taxonomy" id="1144680"/>
    <lineage>
        <taxon>Bacteria</taxon>
        <taxon>Pseudomonadati</taxon>
        <taxon>Verrucomicrobiota</taxon>
        <taxon>Verrucomicrobiia</taxon>
        <taxon>Verrucomicrobiales</taxon>
        <taxon>Verrucomicrobiaceae</taxon>
        <taxon>Luteolibacter</taxon>
    </lineage>
</organism>
<sequence length="268" mass="28207">MADLRKIIASQILGGLLAAHASAAVQIGFDTAADLTDNFTVSFVTTGSGNNLTPVTYSTTAGLGGGGGMLVLEDSRDQYAILNDPFTLAAGVEYKVGALIRSYHYVGIGFTDDNSYASIDFQPTNSIMLSTGDSQSMNVSNYYNGNQEWNSPNSIDPVPPIPVGSWMALNLSMTYNGAGSFDLAYSIDLTDADGNVLDRALDGAYSVTNTGFTGNLHPFIFFQKDMGRAGEIAADNFTASAVPEPSSAMAAIVGLALGLTAIRRRQRP</sequence>
<dbReference type="RefSeq" id="WP_200352589.1">
    <property type="nucleotide sequence ID" value="NZ_BAABHZ010000001.1"/>
</dbReference>
<evidence type="ECO:0000313" key="3">
    <source>
        <dbReference type="Proteomes" id="UP000600139"/>
    </source>
</evidence>
<dbReference type="EMBL" id="JAENIK010000012">
    <property type="protein sequence ID" value="MBK1817654.1"/>
    <property type="molecule type" value="Genomic_DNA"/>
</dbReference>
<reference evidence="2" key="1">
    <citation type="submission" date="2021-01" db="EMBL/GenBank/DDBJ databases">
        <title>Modified the classification status of verrucomicrobia.</title>
        <authorList>
            <person name="Feng X."/>
        </authorList>
    </citation>
    <scope>NUCLEOTIDE SEQUENCE</scope>
    <source>
        <strain evidence="2">JCM 18052</strain>
    </source>
</reference>